<reference evidence="2 3" key="1">
    <citation type="submission" date="2017-11" db="EMBL/GenBank/DDBJ databases">
        <title>Comparative genomics of Botrytis spp.</title>
        <authorList>
            <person name="Valero-Jimenez C.A."/>
            <person name="Tapia P."/>
            <person name="Veloso J."/>
            <person name="Silva-Moreno E."/>
            <person name="Staats M."/>
            <person name="Valdes J.H."/>
            <person name="Van Kan J.A.L."/>
        </authorList>
    </citation>
    <scope>NUCLEOTIDE SEQUENCE [LARGE SCALE GENOMIC DNA]</scope>
    <source>
        <strain evidence="2 3">MUCL2830</strain>
    </source>
</reference>
<proteinExistence type="predicted"/>
<feature type="signal peptide" evidence="1">
    <location>
        <begin position="1"/>
        <end position="15"/>
    </location>
</feature>
<comment type="caution">
    <text evidence="2">The sequence shown here is derived from an EMBL/GenBank/DDBJ whole genome shotgun (WGS) entry which is preliminary data.</text>
</comment>
<accession>A0A4Y8CKV6</accession>
<sequence>MLVLFLPLFLGVVEGLLKPDLPAGNETPTENCFGADWGLDLQVASQQPKITVALLAQKKQIFIVTQSSGSNNSKLLRKGLAQYVYATNIVVNFFPNGRESISSSSKYYPQISQILPIIAVARGRNPVRQTRAPTTLATVNFPFPIELFLAIFAARSALAFPSTPECAGTYRNSTSSSSTLKASDAMIPGTINYSALGSFSNFFSEFRN</sequence>
<evidence type="ECO:0000313" key="3">
    <source>
        <dbReference type="Proteomes" id="UP000297299"/>
    </source>
</evidence>
<feature type="chain" id="PRO_5021202621" evidence="1">
    <location>
        <begin position="16"/>
        <end position="208"/>
    </location>
</feature>
<keyword evidence="1" id="KW-0732">Signal</keyword>
<evidence type="ECO:0000313" key="2">
    <source>
        <dbReference type="EMBL" id="TEY35456.1"/>
    </source>
</evidence>
<name>A0A4Y8CKV6_9HELO</name>
<dbReference type="EMBL" id="PHWZ01000588">
    <property type="protein sequence ID" value="TEY35456.1"/>
    <property type="molecule type" value="Genomic_DNA"/>
</dbReference>
<evidence type="ECO:0000256" key="1">
    <source>
        <dbReference type="SAM" id="SignalP"/>
    </source>
</evidence>
<protein>
    <submittedName>
        <fullName evidence="2">Uncharacterized protein</fullName>
    </submittedName>
</protein>
<keyword evidence="3" id="KW-1185">Reference proteome</keyword>
<organism evidence="2 3">
    <name type="scientific">Botryotinia calthae</name>
    <dbReference type="NCBI Taxonomy" id="38488"/>
    <lineage>
        <taxon>Eukaryota</taxon>
        <taxon>Fungi</taxon>
        <taxon>Dikarya</taxon>
        <taxon>Ascomycota</taxon>
        <taxon>Pezizomycotina</taxon>
        <taxon>Leotiomycetes</taxon>
        <taxon>Helotiales</taxon>
        <taxon>Sclerotiniaceae</taxon>
        <taxon>Botryotinia</taxon>
    </lineage>
</organism>
<gene>
    <name evidence="2" type="ORF">BOTCAL_0591g00010</name>
</gene>
<dbReference type="Proteomes" id="UP000297299">
    <property type="component" value="Unassembled WGS sequence"/>
</dbReference>
<dbReference type="AlphaFoldDB" id="A0A4Y8CKV6"/>